<dbReference type="RefSeq" id="WP_011469037.1">
    <property type="nucleotide sequence ID" value="NC_007912.1"/>
</dbReference>
<keyword evidence="3" id="KW-1185">Reference proteome</keyword>
<dbReference type="STRING" id="203122.Sde_2560"/>
<dbReference type="EMBL" id="CP000282">
    <property type="protein sequence ID" value="ABD81820.1"/>
    <property type="molecule type" value="Genomic_DNA"/>
</dbReference>
<evidence type="ECO:0000313" key="2">
    <source>
        <dbReference type="EMBL" id="ABD81820.1"/>
    </source>
</evidence>
<keyword evidence="1" id="KW-1133">Transmembrane helix</keyword>
<gene>
    <name evidence="2" type="ordered locus">Sde_2560</name>
</gene>
<dbReference type="AlphaFoldDB" id="Q21HK9"/>
<dbReference type="InterPro" id="IPR032092">
    <property type="entry name" value="PilW"/>
</dbReference>
<reference evidence="2 3" key="1">
    <citation type="journal article" date="2008" name="PLoS Genet.">
        <title>Complete genome sequence of the complex carbohydrate-degrading marine bacterium, Saccharophagus degradans strain 2-40 T.</title>
        <authorList>
            <person name="Weiner R.M."/>
            <person name="Taylor L.E.II."/>
            <person name="Henrissat B."/>
            <person name="Hauser L."/>
            <person name="Land M."/>
            <person name="Coutinho P.M."/>
            <person name="Rancurel C."/>
            <person name="Saunders E.H."/>
            <person name="Longmire A.G."/>
            <person name="Zhang H."/>
            <person name="Bayer E.A."/>
            <person name="Gilbert H.J."/>
            <person name="Larimer F."/>
            <person name="Zhulin I.B."/>
            <person name="Ekborg N.A."/>
            <person name="Lamed R."/>
            <person name="Richardson P.M."/>
            <person name="Borovok I."/>
            <person name="Hutcheson S."/>
        </authorList>
    </citation>
    <scope>NUCLEOTIDE SEQUENCE [LARGE SCALE GENOMIC DNA]</scope>
    <source>
        <strain evidence="3">2-40 / ATCC 43961 / DSM 17024</strain>
    </source>
</reference>
<keyword evidence="1" id="KW-0472">Membrane</keyword>
<organism evidence="2 3">
    <name type="scientific">Saccharophagus degradans (strain 2-40 / ATCC 43961 / DSM 17024)</name>
    <dbReference type="NCBI Taxonomy" id="203122"/>
    <lineage>
        <taxon>Bacteria</taxon>
        <taxon>Pseudomonadati</taxon>
        <taxon>Pseudomonadota</taxon>
        <taxon>Gammaproteobacteria</taxon>
        <taxon>Cellvibrionales</taxon>
        <taxon>Cellvibrionaceae</taxon>
        <taxon>Saccharophagus</taxon>
    </lineage>
</organism>
<feature type="transmembrane region" description="Helical" evidence="1">
    <location>
        <begin position="20"/>
        <end position="46"/>
    </location>
</feature>
<evidence type="ECO:0000256" key="1">
    <source>
        <dbReference type="SAM" id="Phobius"/>
    </source>
</evidence>
<keyword evidence="1" id="KW-0812">Transmembrane</keyword>
<protein>
    <submittedName>
        <fullName evidence="2">Type IV pilus assembly protein PilW</fullName>
    </submittedName>
</protein>
<dbReference type="GeneID" id="98614224"/>
<name>Q21HK9_SACD2</name>
<dbReference type="OrthoDB" id="5296662at2"/>
<dbReference type="eggNOG" id="COG4966">
    <property type="taxonomic scope" value="Bacteria"/>
</dbReference>
<dbReference type="HOGENOM" id="CLU_733224_0_0_6"/>
<evidence type="ECO:0000313" key="3">
    <source>
        <dbReference type="Proteomes" id="UP000001947"/>
    </source>
</evidence>
<accession>Q21HK9</accession>
<dbReference type="KEGG" id="sde:Sde_2560"/>
<proteinExistence type="predicted"/>
<dbReference type="Proteomes" id="UP000001947">
    <property type="component" value="Chromosome"/>
</dbReference>
<dbReference type="Pfam" id="PF16074">
    <property type="entry name" value="PilW"/>
    <property type="match status" value="1"/>
</dbReference>
<sequence length="373" mass="39537">MSNIAGRVLGCSDGKSSAQLGLSLIELLISMLIAAFIFGGVLSVMLSGRNAHISEQETGILQENQRFATALLTRDIRLAGSFGCGSTERASVVNSVDPLVVADGGLLDGGALMGYEGSTDKSTFPSGFQANATVGSDAIILRYADPDTSVSISGHSPNAAVMQLHQPHRFNEDDILMVVDSTCRHVGVFQLTAGNNNQIKHNAGSNRGDAGNCTKVLFAPTSIDCTSPSCGPTSCGGYSAAAYGDGSEVMQFVANAYYIGPSTVLPGVTALKRQVLSEMSTRAEEIAQGVESMELLYGVDVDTPLDGDIDRFVSADNVSDWTAVLAVRFNLIFRSQIEMFDQDQSVTINGVTYTDKYMRKLSSSTVQVRNRGL</sequence>
<dbReference type="GO" id="GO:0043683">
    <property type="term" value="P:type IV pilus assembly"/>
    <property type="evidence" value="ECO:0007669"/>
    <property type="project" value="InterPro"/>
</dbReference>